<dbReference type="InterPro" id="IPR001633">
    <property type="entry name" value="EAL_dom"/>
</dbReference>
<dbReference type="Pfam" id="PF00563">
    <property type="entry name" value="EAL"/>
    <property type="match status" value="1"/>
</dbReference>
<dbReference type="EMBL" id="JAUSRF010000029">
    <property type="protein sequence ID" value="MDP9840543.1"/>
    <property type="molecule type" value="Genomic_DNA"/>
</dbReference>
<dbReference type="CDD" id="cd01949">
    <property type="entry name" value="GGDEF"/>
    <property type="match status" value="1"/>
</dbReference>
<evidence type="ECO:0000259" key="3">
    <source>
        <dbReference type="PROSITE" id="PS50887"/>
    </source>
</evidence>
<dbReference type="InterPro" id="IPR029787">
    <property type="entry name" value="Nucleotide_cyclase"/>
</dbReference>
<dbReference type="Proteomes" id="UP001241472">
    <property type="component" value="Unassembled WGS sequence"/>
</dbReference>
<proteinExistence type="predicted"/>
<keyword evidence="1" id="KW-0472">Membrane</keyword>
<dbReference type="InterPro" id="IPR035919">
    <property type="entry name" value="EAL_sf"/>
</dbReference>
<feature type="transmembrane region" description="Helical" evidence="1">
    <location>
        <begin position="12"/>
        <end position="30"/>
    </location>
</feature>
<dbReference type="InterPro" id="IPR000160">
    <property type="entry name" value="GGDEF_dom"/>
</dbReference>
<dbReference type="SUPFAM" id="SSF141868">
    <property type="entry name" value="EAL domain-like"/>
    <property type="match status" value="1"/>
</dbReference>
<dbReference type="InterPro" id="IPR043128">
    <property type="entry name" value="Rev_trsase/Diguanyl_cyclase"/>
</dbReference>
<keyword evidence="5" id="KW-1185">Reference proteome</keyword>
<dbReference type="InterPro" id="IPR035965">
    <property type="entry name" value="PAS-like_dom_sf"/>
</dbReference>
<comment type="caution">
    <text evidence="4">The sequence shown here is derived from an EMBL/GenBank/DDBJ whole genome shotgun (WGS) entry which is preliminary data.</text>
</comment>
<dbReference type="SUPFAM" id="SSF55073">
    <property type="entry name" value="Nucleotide cyclase"/>
    <property type="match status" value="1"/>
</dbReference>
<reference evidence="4 5" key="1">
    <citation type="submission" date="2023-07" db="EMBL/GenBank/DDBJ databases">
        <title>Sorghum-associated microbial communities from plants grown in Nebraska, USA.</title>
        <authorList>
            <person name="Schachtman D."/>
        </authorList>
    </citation>
    <scope>NUCLEOTIDE SEQUENCE [LARGE SCALE GENOMIC DNA]</scope>
    <source>
        <strain evidence="4 5">DS1307</strain>
    </source>
</reference>
<dbReference type="RefSeq" id="WP_306840049.1">
    <property type="nucleotide sequence ID" value="NZ_JAUSRF010000029.1"/>
</dbReference>
<evidence type="ECO:0000313" key="5">
    <source>
        <dbReference type="Proteomes" id="UP001241472"/>
    </source>
</evidence>
<organism evidence="4 5">
    <name type="scientific">Neorhizobium huautlense</name>
    <dbReference type="NCBI Taxonomy" id="67774"/>
    <lineage>
        <taxon>Bacteria</taxon>
        <taxon>Pseudomonadati</taxon>
        <taxon>Pseudomonadota</taxon>
        <taxon>Alphaproteobacteria</taxon>
        <taxon>Hyphomicrobiales</taxon>
        <taxon>Rhizobiaceae</taxon>
        <taxon>Rhizobium/Agrobacterium group</taxon>
        <taxon>Neorhizobium</taxon>
    </lineage>
</organism>
<evidence type="ECO:0000313" key="4">
    <source>
        <dbReference type="EMBL" id="MDP9840543.1"/>
    </source>
</evidence>
<dbReference type="SMART" id="SM00052">
    <property type="entry name" value="EAL"/>
    <property type="match status" value="1"/>
</dbReference>
<dbReference type="NCBIfam" id="TIGR00254">
    <property type="entry name" value="GGDEF"/>
    <property type="match status" value="1"/>
</dbReference>
<dbReference type="Gene3D" id="3.30.450.20">
    <property type="entry name" value="PAS domain"/>
    <property type="match status" value="1"/>
</dbReference>
<dbReference type="PANTHER" id="PTHR44757:SF2">
    <property type="entry name" value="BIOFILM ARCHITECTURE MAINTENANCE PROTEIN MBAA"/>
    <property type="match status" value="1"/>
</dbReference>
<dbReference type="Gene3D" id="3.30.70.270">
    <property type="match status" value="1"/>
</dbReference>
<dbReference type="NCBIfam" id="TIGR00229">
    <property type="entry name" value="sensory_box"/>
    <property type="match status" value="1"/>
</dbReference>
<keyword evidence="1" id="KW-1133">Transmembrane helix</keyword>
<gene>
    <name evidence="4" type="ORF">J2T09_005330</name>
</gene>
<dbReference type="PROSITE" id="PS50883">
    <property type="entry name" value="EAL"/>
    <property type="match status" value="1"/>
</dbReference>
<feature type="domain" description="EAL" evidence="2">
    <location>
        <begin position="344"/>
        <end position="593"/>
    </location>
</feature>
<dbReference type="InterPro" id="IPR000014">
    <property type="entry name" value="PAS"/>
</dbReference>
<dbReference type="SUPFAM" id="SSF55785">
    <property type="entry name" value="PYP-like sensor domain (PAS domain)"/>
    <property type="match status" value="1"/>
</dbReference>
<dbReference type="CDD" id="cd01948">
    <property type="entry name" value="EAL"/>
    <property type="match status" value="1"/>
</dbReference>
<dbReference type="PANTHER" id="PTHR44757">
    <property type="entry name" value="DIGUANYLATE CYCLASE DGCP"/>
    <property type="match status" value="1"/>
</dbReference>
<dbReference type="Gene3D" id="3.20.20.450">
    <property type="entry name" value="EAL domain"/>
    <property type="match status" value="1"/>
</dbReference>
<protein>
    <submittedName>
        <fullName evidence="4">Diguanylate cyclase (GGDEF)-like protein/PAS domain S-box-containing protein</fullName>
    </submittedName>
</protein>
<evidence type="ECO:0000256" key="1">
    <source>
        <dbReference type="SAM" id="Phobius"/>
    </source>
</evidence>
<name>A0ABT9Q2J2_9HYPH</name>
<accession>A0ABT9Q2J2</accession>
<dbReference type="PROSITE" id="PS50887">
    <property type="entry name" value="GGDEF"/>
    <property type="match status" value="1"/>
</dbReference>
<feature type="domain" description="GGDEF" evidence="3">
    <location>
        <begin position="201"/>
        <end position="335"/>
    </location>
</feature>
<dbReference type="InterPro" id="IPR052155">
    <property type="entry name" value="Biofilm_reg_signaling"/>
</dbReference>
<sequence length="623" mass="67616">MASPASSILSDLYWGLGVSAVAFAGIGWLIPGRRAWTLAAFQRKKRTTKAVAGDDGERVAALASATFEAIMIHRDGVVVDGNPQLAKLLGRPLKDLPGTRIFDFLRDGPQIDVATVTTFNDDTIHELVLVAADGEHIPVQARGRDIVYHGRPARVGCIVDLRDRKEAEQRIRHLAQHDVLTGLPNRALFAERVADLSARGASFAIAMVDIDRFKDVNDSHGHQAGDAVIRETAARLQGLLGPHDLVARLGGDEFAVILANTHFSFQVEDLGHRLLARMVEPIEIASGERLQLDVSIGGALCPEHAADLDGLVGKADIALFHAKQQGRGASLVFKPGMNEAIEKRRALEADLDRAITRGEFELYLQPRVDAVTADIVAYEALLRWNHPSRGLVSPGEFIPVAEASGQIVALGEWVMAEACRLSGGLEGRRISVNVSPLQFRNSRFVSCLGEVLKETGAKASRIELEITESVLIEDDKRALQVLEALKRMGFHVALDDFGTGYSSLSYLSRYPFDTIKIDRSFVSNLGVVDSAQVIVRSIIALGNGLGMQIVAEGVETIEEALFLTQAGCDELQGYLLGRPVPVNERLVEVRPVIGMQLKGMAEAVRCGKDMHAAQVAELEREAV</sequence>
<dbReference type="Pfam" id="PF00990">
    <property type="entry name" value="GGDEF"/>
    <property type="match status" value="1"/>
</dbReference>
<dbReference type="SMART" id="SM00267">
    <property type="entry name" value="GGDEF"/>
    <property type="match status" value="1"/>
</dbReference>
<evidence type="ECO:0000259" key="2">
    <source>
        <dbReference type="PROSITE" id="PS50883"/>
    </source>
</evidence>
<keyword evidence="1" id="KW-0812">Transmembrane</keyword>